<evidence type="ECO:0000256" key="8">
    <source>
        <dbReference type="ARBA" id="ARBA00023136"/>
    </source>
</evidence>
<comment type="subcellular location">
    <subcellularLocation>
        <location evidence="1">Membrane</location>
        <topology evidence="1">Single-pass membrane protein</topology>
    </subcellularLocation>
</comment>
<dbReference type="SUPFAM" id="SSF48264">
    <property type="entry name" value="Cytochrome P450"/>
    <property type="match status" value="1"/>
</dbReference>
<evidence type="ECO:0000313" key="13">
    <source>
        <dbReference type="EMBL" id="KAG0490713.1"/>
    </source>
</evidence>
<evidence type="ECO:0000256" key="11">
    <source>
        <dbReference type="ARBA" id="ARBA00049170"/>
    </source>
</evidence>
<dbReference type="GO" id="GO:0016705">
    <property type="term" value="F:oxidoreductase activity, acting on paired donors, with incorporation or reduction of molecular oxygen"/>
    <property type="evidence" value="ECO:0007669"/>
    <property type="project" value="InterPro"/>
</dbReference>
<comment type="catalytic activity">
    <reaction evidence="10">
        <text>4'-O-methylnorbelladine + reduced [NADPH--hemoprotein reductase] + O2 = (10bS,4aR)-noroxomaritidine + oxidized [NADPH--hemoprotein reductase] + 2 H2O + H(+)</text>
        <dbReference type="Rhea" id="RHEA:51264"/>
        <dbReference type="Rhea" id="RHEA-COMP:11964"/>
        <dbReference type="Rhea" id="RHEA-COMP:11965"/>
        <dbReference type="ChEBI" id="CHEBI:15377"/>
        <dbReference type="ChEBI" id="CHEBI:15378"/>
        <dbReference type="ChEBI" id="CHEBI:15379"/>
        <dbReference type="ChEBI" id="CHEBI:57618"/>
        <dbReference type="ChEBI" id="CHEBI:58210"/>
        <dbReference type="ChEBI" id="CHEBI:133993"/>
        <dbReference type="ChEBI" id="CHEBI:133996"/>
        <dbReference type="EC" id="1.14.19.50"/>
    </reaction>
</comment>
<dbReference type="Pfam" id="PF00067">
    <property type="entry name" value="p450"/>
    <property type="match status" value="1"/>
</dbReference>
<evidence type="ECO:0000256" key="2">
    <source>
        <dbReference type="ARBA" id="ARBA00010617"/>
    </source>
</evidence>
<evidence type="ECO:0000256" key="3">
    <source>
        <dbReference type="ARBA" id="ARBA00022692"/>
    </source>
</evidence>
<evidence type="ECO:0000256" key="9">
    <source>
        <dbReference type="ARBA" id="ARBA00039071"/>
    </source>
</evidence>
<dbReference type="GO" id="GO:0004497">
    <property type="term" value="F:monooxygenase activity"/>
    <property type="evidence" value="ECO:0007669"/>
    <property type="project" value="InterPro"/>
</dbReference>
<dbReference type="EMBL" id="JADCNM010000003">
    <property type="protein sequence ID" value="KAG0490713.1"/>
    <property type="molecule type" value="Genomic_DNA"/>
</dbReference>
<name>A0A835RR54_VANPL</name>
<keyword evidence="6" id="KW-0560">Oxidoreductase</keyword>
<dbReference type="EC" id="1.14.19.50" evidence="9"/>
<dbReference type="OrthoDB" id="1470350at2759"/>
<keyword evidence="4" id="KW-0479">Metal-binding</keyword>
<evidence type="ECO:0000313" key="14">
    <source>
        <dbReference type="Proteomes" id="UP000639772"/>
    </source>
</evidence>
<evidence type="ECO:0000256" key="7">
    <source>
        <dbReference type="ARBA" id="ARBA00023004"/>
    </source>
</evidence>
<evidence type="ECO:0000256" key="4">
    <source>
        <dbReference type="ARBA" id="ARBA00022723"/>
    </source>
</evidence>
<reference evidence="13 14" key="1">
    <citation type="journal article" date="2020" name="Nat. Food">
        <title>A phased Vanilla planifolia genome enables genetic improvement of flavour and production.</title>
        <authorList>
            <person name="Hasing T."/>
            <person name="Tang H."/>
            <person name="Brym M."/>
            <person name="Khazi F."/>
            <person name="Huang T."/>
            <person name="Chambers A.H."/>
        </authorList>
    </citation>
    <scope>NUCLEOTIDE SEQUENCE [LARGE SCALE GENOMIC DNA]</scope>
    <source>
        <tissue evidence="13">Leaf</tissue>
    </source>
</reference>
<keyword evidence="3 12" id="KW-0812">Transmembrane</keyword>
<evidence type="ECO:0000256" key="6">
    <source>
        <dbReference type="ARBA" id="ARBA00023002"/>
    </source>
</evidence>
<keyword evidence="7" id="KW-0408">Iron</keyword>
<dbReference type="Proteomes" id="UP000639772">
    <property type="component" value="Chromosome 3"/>
</dbReference>
<dbReference type="AlphaFoldDB" id="A0A835RR54"/>
<feature type="transmembrane region" description="Helical" evidence="12">
    <location>
        <begin position="12"/>
        <end position="33"/>
    </location>
</feature>
<proteinExistence type="inferred from homology"/>
<keyword evidence="8 12" id="KW-0472">Membrane</keyword>
<gene>
    <name evidence="13" type="ORF">HPP92_007576</name>
</gene>
<comment type="similarity">
    <text evidence="2">Belongs to the cytochrome P450 family.</text>
</comment>
<accession>A0A835RR54</accession>
<evidence type="ECO:0000256" key="1">
    <source>
        <dbReference type="ARBA" id="ARBA00004167"/>
    </source>
</evidence>
<dbReference type="InterPro" id="IPR001128">
    <property type="entry name" value="Cyt_P450"/>
</dbReference>
<comment type="catalytic activity">
    <reaction evidence="11">
        <text>4'-O-methylnorbelladine + reduced [NADPH--hemoprotein reductase] + O2 = (10bR,4aS)-noroxomaritidine + oxidized [NADPH--hemoprotein reductase] + 2 H2O + H(+)</text>
        <dbReference type="Rhea" id="RHEA:51260"/>
        <dbReference type="Rhea" id="RHEA-COMP:11964"/>
        <dbReference type="Rhea" id="RHEA-COMP:11965"/>
        <dbReference type="ChEBI" id="CHEBI:15377"/>
        <dbReference type="ChEBI" id="CHEBI:15378"/>
        <dbReference type="ChEBI" id="CHEBI:15379"/>
        <dbReference type="ChEBI" id="CHEBI:57618"/>
        <dbReference type="ChEBI" id="CHEBI:58210"/>
        <dbReference type="ChEBI" id="CHEBI:133993"/>
        <dbReference type="ChEBI" id="CHEBI:133995"/>
        <dbReference type="EC" id="1.14.19.50"/>
    </reaction>
</comment>
<keyword evidence="5 12" id="KW-1133">Transmembrane helix</keyword>
<dbReference type="GO" id="GO:0020037">
    <property type="term" value="F:heme binding"/>
    <property type="evidence" value="ECO:0007669"/>
    <property type="project" value="InterPro"/>
</dbReference>
<dbReference type="InterPro" id="IPR036396">
    <property type="entry name" value="Cyt_P450_sf"/>
</dbReference>
<sequence length="213" mass="23670">MEQIVPSAQTFLSVTFFSFAAVFFTLAVLLLLLRSRPWCNCEVCKAYLKSTWAAEFGNISDWYAHLLRESPTGTIHVHVLGNTITANPDNVEYMLKTRFDNFPKGKTFSSILGDLLGHGIFNVDGEAWLFQRKMASLELGSLSVRSYAFEIVVAEISRRLVPLLASCAAAFPSPIDLQDVFRRFAFDNICKISFGVDPMPRPLAADLGFCGSV</sequence>
<dbReference type="PANTHER" id="PTHR24296">
    <property type="entry name" value="CYTOCHROME P450"/>
    <property type="match status" value="1"/>
</dbReference>
<evidence type="ECO:0000256" key="5">
    <source>
        <dbReference type="ARBA" id="ARBA00022989"/>
    </source>
</evidence>
<dbReference type="GO" id="GO:0016020">
    <property type="term" value="C:membrane"/>
    <property type="evidence" value="ECO:0007669"/>
    <property type="project" value="UniProtKB-SubCell"/>
</dbReference>
<organism evidence="13 14">
    <name type="scientific">Vanilla planifolia</name>
    <name type="common">Vanilla</name>
    <dbReference type="NCBI Taxonomy" id="51239"/>
    <lineage>
        <taxon>Eukaryota</taxon>
        <taxon>Viridiplantae</taxon>
        <taxon>Streptophyta</taxon>
        <taxon>Embryophyta</taxon>
        <taxon>Tracheophyta</taxon>
        <taxon>Spermatophyta</taxon>
        <taxon>Magnoliopsida</taxon>
        <taxon>Liliopsida</taxon>
        <taxon>Asparagales</taxon>
        <taxon>Orchidaceae</taxon>
        <taxon>Vanilloideae</taxon>
        <taxon>Vanilleae</taxon>
        <taxon>Vanilla</taxon>
    </lineage>
</organism>
<dbReference type="Gene3D" id="1.10.630.10">
    <property type="entry name" value="Cytochrome P450"/>
    <property type="match status" value="1"/>
</dbReference>
<protein>
    <recommendedName>
        <fullName evidence="9">noroxomaritidine synthase</fullName>
        <ecNumber evidence="9">1.14.19.50</ecNumber>
    </recommendedName>
</protein>
<comment type="caution">
    <text evidence="13">The sequence shown here is derived from an EMBL/GenBank/DDBJ whole genome shotgun (WGS) entry which is preliminary data.</text>
</comment>
<dbReference type="GO" id="GO:0005506">
    <property type="term" value="F:iron ion binding"/>
    <property type="evidence" value="ECO:0007669"/>
    <property type="project" value="InterPro"/>
</dbReference>
<evidence type="ECO:0000256" key="10">
    <source>
        <dbReference type="ARBA" id="ARBA00048529"/>
    </source>
</evidence>
<evidence type="ECO:0000256" key="12">
    <source>
        <dbReference type="SAM" id="Phobius"/>
    </source>
</evidence>